<dbReference type="Proteomes" id="UP000282195">
    <property type="component" value="Chromosome"/>
</dbReference>
<dbReference type="PROSITE" id="PS50937">
    <property type="entry name" value="HTH_MERR_2"/>
    <property type="match status" value="1"/>
</dbReference>
<feature type="domain" description="HTH merR-type" evidence="6">
    <location>
        <begin position="41"/>
        <end position="105"/>
    </location>
</feature>
<keyword evidence="4" id="KW-0804">Transcription</keyword>
<dbReference type="KEGG" id="rjg:CCGE525_12445"/>
<keyword evidence="3" id="KW-0238">DNA-binding</keyword>
<dbReference type="InterPro" id="IPR000551">
    <property type="entry name" value="MerR-type_HTH_dom"/>
</dbReference>
<dbReference type="InterPro" id="IPR009061">
    <property type="entry name" value="DNA-bd_dom_put_sf"/>
</dbReference>
<protein>
    <submittedName>
        <fullName evidence="7">MerR family transcriptional regulator</fullName>
    </submittedName>
</protein>
<evidence type="ECO:0000256" key="3">
    <source>
        <dbReference type="ARBA" id="ARBA00023125"/>
    </source>
</evidence>
<dbReference type="GO" id="GO:0003700">
    <property type="term" value="F:DNA-binding transcription factor activity"/>
    <property type="evidence" value="ECO:0007669"/>
    <property type="project" value="InterPro"/>
</dbReference>
<keyword evidence="1" id="KW-0678">Repressor</keyword>
<evidence type="ECO:0000256" key="5">
    <source>
        <dbReference type="SAM" id="Coils"/>
    </source>
</evidence>
<reference evidence="7 8" key="1">
    <citation type="submission" date="2018-10" db="EMBL/GenBank/DDBJ databases">
        <title>Rhizobium etli, R. leguminosarum and a new Rhizobium genospecies from Phaseolus dumosus.</title>
        <authorList>
            <person name="Ramirez-Puebla S.T."/>
            <person name="Rogel-Hernandez M.A."/>
            <person name="Guerrero G."/>
            <person name="Ormeno-Orrillo E."/>
            <person name="Martinez-Romero J.C."/>
            <person name="Negrete-Yankelevich S."/>
            <person name="Martinez-Romero E."/>
        </authorList>
    </citation>
    <scope>NUCLEOTIDE SEQUENCE [LARGE SCALE GENOMIC DNA]</scope>
    <source>
        <strain evidence="7 8">CCGE525</strain>
    </source>
</reference>
<organism evidence="7 8">
    <name type="scientific">Rhizobium jaguaris</name>
    <dbReference type="NCBI Taxonomy" id="1312183"/>
    <lineage>
        <taxon>Bacteria</taxon>
        <taxon>Pseudomonadati</taxon>
        <taxon>Pseudomonadota</taxon>
        <taxon>Alphaproteobacteria</taxon>
        <taxon>Hyphomicrobiales</taxon>
        <taxon>Rhizobiaceae</taxon>
        <taxon>Rhizobium/Agrobacterium group</taxon>
        <taxon>Rhizobium</taxon>
    </lineage>
</organism>
<dbReference type="InterPro" id="IPR047057">
    <property type="entry name" value="MerR_fam"/>
</dbReference>
<dbReference type="OrthoDB" id="9803659at2"/>
<dbReference type="EMBL" id="CP032694">
    <property type="protein sequence ID" value="AYG59514.1"/>
    <property type="molecule type" value="Genomic_DNA"/>
</dbReference>
<dbReference type="PANTHER" id="PTHR30204">
    <property type="entry name" value="REDOX-CYCLING DRUG-SENSING TRANSCRIPTIONAL ACTIVATOR SOXR"/>
    <property type="match status" value="1"/>
</dbReference>
<evidence type="ECO:0000259" key="6">
    <source>
        <dbReference type="PROSITE" id="PS50937"/>
    </source>
</evidence>
<gene>
    <name evidence="7" type="ORF">CCGE525_12445</name>
</gene>
<proteinExistence type="predicted"/>
<name>A0A387FTU7_9HYPH</name>
<feature type="coiled-coil region" evidence="5">
    <location>
        <begin position="120"/>
        <end position="147"/>
    </location>
</feature>
<dbReference type="SMART" id="SM00422">
    <property type="entry name" value="HTH_MERR"/>
    <property type="match status" value="1"/>
</dbReference>
<evidence type="ECO:0000256" key="2">
    <source>
        <dbReference type="ARBA" id="ARBA00023015"/>
    </source>
</evidence>
<evidence type="ECO:0000256" key="1">
    <source>
        <dbReference type="ARBA" id="ARBA00022491"/>
    </source>
</evidence>
<dbReference type="AlphaFoldDB" id="A0A387FTU7"/>
<dbReference type="GO" id="GO:0003677">
    <property type="term" value="F:DNA binding"/>
    <property type="evidence" value="ECO:0007669"/>
    <property type="project" value="UniProtKB-KW"/>
</dbReference>
<dbReference type="Gene3D" id="1.10.1660.10">
    <property type="match status" value="1"/>
</dbReference>
<sequence>MSDGSKRPFAAANLVSEAHAKYRFLPESALPSNLPEGAVAIADMASAFGVTHRTLHFYEEKRLISADRHGLMRIYGTDDVLRMAVITVCRETGMSIAVIQDVMEKLDDAETPNHTEIIFRAALNHRKRELIAEMSALNRQMQKVADLLDYANTAEPPDTHGNDL</sequence>
<keyword evidence="2" id="KW-0805">Transcription regulation</keyword>
<dbReference type="PANTHER" id="PTHR30204:SF69">
    <property type="entry name" value="MERR-FAMILY TRANSCRIPTIONAL REGULATOR"/>
    <property type="match status" value="1"/>
</dbReference>
<keyword evidence="8" id="KW-1185">Reference proteome</keyword>
<dbReference type="SUPFAM" id="SSF46955">
    <property type="entry name" value="Putative DNA-binding domain"/>
    <property type="match status" value="1"/>
</dbReference>
<dbReference type="CDD" id="cd00592">
    <property type="entry name" value="HTH_MerR-like"/>
    <property type="match status" value="1"/>
</dbReference>
<evidence type="ECO:0000313" key="8">
    <source>
        <dbReference type="Proteomes" id="UP000282195"/>
    </source>
</evidence>
<dbReference type="Pfam" id="PF13411">
    <property type="entry name" value="MerR_1"/>
    <property type="match status" value="1"/>
</dbReference>
<accession>A0A387FTU7</accession>
<evidence type="ECO:0000256" key="4">
    <source>
        <dbReference type="ARBA" id="ARBA00023163"/>
    </source>
</evidence>
<evidence type="ECO:0000313" key="7">
    <source>
        <dbReference type="EMBL" id="AYG59514.1"/>
    </source>
</evidence>
<keyword evidence="5" id="KW-0175">Coiled coil</keyword>